<dbReference type="InterPro" id="IPR021731">
    <property type="entry name" value="AMIN_dom"/>
</dbReference>
<dbReference type="InterPro" id="IPR002508">
    <property type="entry name" value="MurNAc-LAA_cat"/>
</dbReference>
<dbReference type="AlphaFoldDB" id="E1JRZ0"/>
<dbReference type="EC" id="3.5.1.28" evidence="2"/>
<dbReference type="GO" id="GO:0008745">
    <property type="term" value="F:N-acetylmuramoyl-L-alanine amidase activity"/>
    <property type="evidence" value="ECO:0007669"/>
    <property type="project" value="UniProtKB-EC"/>
</dbReference>
<dbReference type="CDD" id="cd02696">
    <property type="entry name" value="MurNAc-LAA"/>
    <property type="match status" value="1"/>
</dbReference>
<dbReference type="STRING" id="596151.DesfrDRAFT_0389"/>
<dbReference type="InterPro" id="IPR019734">
    <property type="entry name" value="TPR_rpt"/>
</dbReference>
<keyword evidence="5" id="KW-0732">Signal</keyword>
<keyword evidence="8" id="KW-1185">Reference proteome</keyword>
<sequence precursor="true">MVRMTAFFGRLGGILAVVALALLLAAGAVRAAGVAAGYQAAVKEFKALRDDPGSKDRRDLWKALDAKLAALAKAAGKDPLGAKILYYEAWTNAELAERSYLDADWEAAASLYARVAKAYPRHAWSDDALLRRADILAEHLKKPDAAKADLRRILRDHPKGDMADQAKKLLAAAEADAAKDKPEPAKAKAPDKSPTKASASAKAAEARKSSGPPPATSARPAVLRRAVVKTGSAGGRLTLTLDRETTYRYQLLDQKRSDGEQVKLLYIDLDNTRTGSAIPSEKRFAKGVVSRLRAGYFTPDTVRVVLELDGVRQYEIHSEDGPFRIVLDLDGESGGGSKGQFRAEASGKRGGKSAKSADEDAASGKKAQVAKAAPEKADRKPLTPSAAGKKNLGSLVEQLGLSVRTVMIDPGHGGKDPGAQGLYGVTEKDVNLRFAKELGAILRKRGFKVLYTRTRDVFIPLEKRTEMANSQGADLFVSIHCNAHGDPGSSGLETYSLNLANSRDAVRVAARENAASQKKISDLQAILSDLMLSSKTSESKDLAKFVQKRTVSELRGKYRIRDRGPHEAPFFVLIGANMPAVLVELGYITNPTEAKRLSSDAYLRKLADGLADGIVAYKKRIERYAKI</sequence>
<dbReference type="GO" id="GO:0030288">
    <property type="term" value="C:outer membrane-bounded periplasmic space"/>
    <property type="evidence" value="ECO:0007669"/>
    <property type="project" value="TreeGrafter"/>
</dbReference>
<comment type="caution">
    <text evidence="7">The sequence shown here is derived from an EMBL/GenBank/DDBJ whole genome shotgun (WGS) entry which is preliminary data.</text>
</comment>
<keyword evidence="3 7" id="KW-0378">Hydrolase</keyword>
<dbReference type="SUPFAM" id="SSF53187">
    <property type="entry name" value="Zn-dependent exopeptidases"/>
    <property type="match status" value="1"/>
</dbReference>
<dbReference type="SMART" id="SM00646">
    <property type="entry name" value="Ami_3"/>
    <property type="match status" value="1"/>
</dbReference>
<evidence type="ECO:0000256" key="1">
    <source>
        <dbReference type="ARBA" id="ARBA00001561"/>
    </source>
</evidence>
<feature type="chain" id="PRO_5003147888" description="N-acetylmuramoyl-L-alanine amidase" evidence="5">
    <location>
        <begin position="32"/>
        <end position="627"/>
    </location>
</feature>
<dbReference type="Gene3D" id="2.60.40.3500">
    <property type="match status" value="1"/>
</dbReference>
<dbReference type="Gene3D" id="3.40.630.40">
    <property type="entry name" value="Zn-dependent exopeptidases"/>
    <property type="match status" value="1"/>
</dbReference>
<feature type="signal peptide" evidence="5">
    <location>
        <begin position="1"/>
        <end position="31"/>
    </location>
</feature>
<evidence type="ECO:0000256" key="4">
    <source>
        <dbReference type="SAM" id="MobiDB-lite"/>
    </source>
</evidence>
<evidence type="ECO:0000259" key="6">
    <source>
        <dbReference type="SMART" id="SM00646"/>
    </source>
</evidence>
<evidence type="ECO:0000256" key="3">
    <source>
        <dbReference type="ARBA" id="ARBA00022801"/>
    </source>
</evidence>
<protein>
    <recommendedName>
        <fullName evidence="2">N-acetylmuramoyl-L-alanine amidase</fullName>
        <ecNumber evidence="2">3.5.1.28</ecNumber>
    </recommendedName>
</protein>
<dbReference type="Pfam" id="PF11741">
    <property type="entry name" value="AMIN"/>
    <property type="match status" value="1"/>
</dbReference>
<feature type="compositionally biased region" description="Basic and acidic residues" evidence="4">
    <location>
        <begin position="176"/>
        <end position="194"/>
    </location>
</feature>
<dbReference type="Pfam" id="PF13174">
    <property type="entry name" value="TPR_6"/>
    <property type="match status" value="1"/>
</dbReference>
<comment type="catalytic activity">
    <reaction evidence="1">
        <text>Hydrolyzes the link between N-acetylmuramoyl residues and L-amino acid residues in certain cell-wall glycopeptides.</text>
        <dbReference type="EC" id="3.5.1.28"/>
    </reaction>
</comment>
<evidence type="ECO:0000256" key="2">
    <source>
        <dbReference type="ARBA" id="ARBA00011901"/>
    </source>
</evidence>
<dbReference type="Gene3D" id="1.25.40.10">
    <property type="entry name" value="Tetratricopeptide repeat domain"/>
    <property type="match status" value="1"/>
</dbReference>
<reference evidence="7 8" key="1">
    <citation type="submission" date="2010-08" db="EMBL/GenBank/DDBJ databases">
        <title>The draft genome of Desulfovibrio fructosovorans JJ.</title>
        <authorList>
            <consortium name="US DOE Joint Genome Institute (JGI-PGF)"/>
            <person name="Lucas S."/>
            <person name="Copeland A."/>
            <person name="Lapidus A."/>
            <person name="Cheng J.-F."/>
            <person name="Bruce D."/>
            <person name="Goodwin L."/>
            <person name="Pitluck S."/>
            <person name="Land M.L."/>
            <person name="Hauser L."/>
            <person name="Chang Y.-J."/>
            <person name="Jeffries C."/>
            <person name="Wall J.D."/>
            <person name="Stahl D.A."/>
            <person name="Arkin A.P."/>
            <person name="Dehal P."/>
            <person name="Stolyar S.M."/>
            <person name="Hazen T.C."/>
            <person name="Woyke T.J."/>
        </authorList>
    </citation>
    <scope>NUCLEOTIDE SEQUENCE [LARGE SCALE GENOMIC DNA]</scope>
    <source>
        <strain evidence="7 8">JJ</strain>
    </source>
</reference>
<dbReference type="GO" id="GO:0009253">
    <property type="term" value="P:peptidoglycan catabolic process"/>
    <property type="evidence" value="ECO:0007669"/>
    <property type="project" value="InterPro"/>
</dbReference>
<accession>E1JRZ0</accession>
<dbReference type="InterPro" id="IPR050695">
    <property type="entry name" value="N-acetylmuramoyl_amidase_3"/>
</dbReference>
<feature type="region of interest" description="Disordered" evidence="4">
    <location>
        <begin position="336"/>
        <end position="389"/>
    </location>
</feature>
<dbReference type="InterPro" id="IPR011990">
    <property type="entry name" value="TPR-like_helical_dom_sf"/>
</dbReference>
<dbReference type="PANTHER" id="PTHR30404:SF0">
    <property type="entry name" value="N-ACETYLMURAMOYL-L-ALANINE AMIDASE AMIC"/>
    <property type="match status" value="1"/>
</dbReference>
<evidence type="ECO:0000313" key="8">
    <source>
        <dbReference type="Proteomes" id="UP000006250"/>
    </source>
</evidence>
<evidence type="ECO:0000313" key="7">
    <source>
        <dbReference type="EMBL" id="EFL52759.1"/>
    </source>
</evidence>
<proteinExistence type="predicted"/>
<dbReference type="PANTHER" id="PTHR30404">
    <property type="entry name" value="N-ACETYLMURAMOYL-L-ALANINE AMIDASE"/>
    <property type="match status" value="1"/>
</dbReference>
<feature type="region of interest" description="Disordered" evidence="4">
    <location>
        <begin position="173"/>
        <end position="222"/>
    </location>
</feature>
<dbReference type="Pfam" id="PF01520">
    <property type="entry name" value="Amidase_3"/>
    <property type="match status" value="1"/>
</dbReference>
<dbReference type="EMBL" id="AECZ01000002">
    <property type="protein sequence ID" value="EFL52759.1"/>
    <property type="molecule type" value="Genomic_DNA"/>
</dbReference>
<gene>
    <name evidence="7" type="ORF">DesfrDRAFT_0389</name>
</gene>
<name>E1JRZ0_SOLFR</name>
<dbReference type="Proteomes" id="UP000006250">
    <property type="component" value="Unassembled WGS sequence"/>
</dbReference>
<evidence type="ECO:0000256" key="5">
    <source>
        <dbReference type="SAM" id="SignalP"/>
    </source>
</evidence>
<feature type="domain" description="MurNAc-LAA" evidence="6">
    <location>
        <begin position="465"/>
        <end position="615"/>
    </location>
</feature>
<organism evidence="7 8">
    <name type="scientific">Solidesulfovibrio fructosivorans JJ]</name>
    <dbReference type="NCBI Taxonomy" id="596151"/>
    <lineage>
        <taxon>Bacteria</taxon>
        <taxon>Pseudomonadati</taxon>
        <taxon>Thermodesulfobacteriota</taxon>
        <taxon>Desulfovibrionia</taxon>
        <taxon>Desulfovibrionales</taxon>
        <taxon>Desulfovibrionaceae</taxon>
        <taxon>Solidesulfovibrio</taxon>
    </lineage>
</organism>
<dbReference type="FunFam" id="3.40.630.40:FF:000005">
    <property type="entry name" value="N-acetylmuramoyl-L-alanine amidase (AmiA)"/>
    <property type="match status" value="1"/>
</dbReference>
<dbReference type="eggNOG" id="COG0860">
    <property type="taxonomic scope" value="Bacteria"/>
</dbReference>